<name>A0ABP8ZVE2_9FLAO</name>
<dbReference type="EMBL" id="BAABIP010000011">
    <property type="protein sequence ID" value="GAA4766400.1"/>
    <property type="molecule type" value="Genomic_DNA"/>
</dbReference>
<keyword evidence="1" id="KW-0812">Transmembrane</keyword>
<sequence length="60" mass="6664">MDSGEAKPIEILSNRLMVFLSLFLFIIVSTIDLFAIKIDLIVAIQLANSLELLLKTSKSL</sequence>
<evidence type="ECO:0000256" key="1">
    <source>
        <dbReference type="SAM" id="Phobius"/>
    </source>
</evidence>
<organism evidence="2 3">
    <name type="scientific">Flavobacterium hankyongi</name>
    <dbReference type="NCBI Taxonomy" id="1176532"/>
    <lineage>
        <taxon>Bacteria</taxon>
        <taxon>Pseudomonadati</taxon>
        <taxon>Bacteroidota</taxon>
        <taxon>Flavobacteriia</taxon>
        <taxon>Flavobacteriales</taxon>
        <taxon>Flavobacteriaceae</taxon>
        <taxon>Flavobacterium</taxon>
    </lineage>
</organism>
<feature type="transmembrane region" description="Helical" evidence="1">
    <location>
        <begin position="16"/>
        <end position="36"/>
    </location>
</feature>
<evidence type="ECO:0000313" key="3">
    <source>
        <dbReference type="Proteomes" id="UP001500141"/>
    </source>
</evidence>
<gene>
    <name evidence="2" type="ORF">GCM10023230_15230</name>
</gene>
<keyword evidence="3" id="KW-1185">Reference proteome</keyword>
<protein>
    <submittedName>
        <fullName evidence="2">Uncharacterized protein</fullName>
    </submittedName>
</protein>
<evidence type="ECO:0000313" key="2">
    <source>
        <dbReference type="EMBL" id="GAA4766400.1"/>
    </source>
</evidence>
<dbReference type="Proteomes" id="UP001500141">
    <property type="component" value="Unassembled WGS sequence"/>
</dbReference>
<reference evidence="3" key="1">
    <citation type="journal article" date="2019" name="Int. J. Syst. Evol. Microbiol.">
        <title>The Global Catalogue of Microorganisms (GCM) 10K type strain sequencing project: providing services to taxonomists for standard genome sequencing and annotation.</title>
        <authorList>
            <consortium name="The Broad Institute Genomics Platform"/>
            <consortium name="The Broad Institute Genome Sequencing Center for Infectious Disease"/>
            <person name="Wu L."/>
            <person name="Ma J."/>
        </authorList>
    </citation>
    <scope>NUCLEOTIDE SEQUENCE [LARGE SCALE GENOMIC DNA]</scope>
    <source>
        <strain evidence="3">JCM 18198</strain>
    </source>
</reference>
<proteinExistence type="predicted"/>
<comment type="caution">
    <text evidence="2">The sequence shown here is derived from an EMBL/GenBank/DDBJ whole genome shotgun (WGS) entry which is preliminary data.</text>
</comment>
<keyword evidence="1" id="KW-1133">Transmembrane helix</keyword>
<keyword evidence="1" id="KW-0472">Membrane</keyword>
<accession>A0ABP8ZVE2</accession>